<keyword evidence="7" id="KW-0325">Glycoprotein</keyword>
<reference evidence="11 12" key="1">
    <citation type="submission" date="2022-05" db="EMBL/GenBank/DDBJ databases">
        <authorList>
            <consortium name="Genoscope - CEA"/>
            <person name="William W."/>
        </authorList>
    </citation>
    <scope>NUCLEOTIDE SEQUENCE [LARGE SCALE GENOMIC DNA]</scope>
</reference>
<keyword evidence="4" id="KW-0297">G-protein coupled receptor</keyword>
<keyword evidence="3 9" id="KW-1133">Transmembrane helix</keyword>
<dbReference type="InterPro" id="IPR002455">
    <property type="entry name" value="GPCR3_GABA-B"/>
</dbReference>
<dbReference type="CDD" id="cd06366">
    <property type="entry name" value="PBP1_GABAb_receptor"/>
    <property type="match status" value="1"/>
</dbReference>
<evidence type="ECO:0000256" key="8">
    <source>
        <dbReference type="ARBA" id="ARBA00023224"/>
    </source>
</evidence>
<dbReference type="PANTHER" id="PTHR10519:SF74">
    <property type="entry name" value="GAMMA-AMINOBUTYRIC ACID TYPE B RECEPTOR SUBUNIT 2"/>
    <property type="match status" value="1"/>
</dbReference>
<dbReference type="InterPro" id="IPR028082">
    <property type="entry name" value="Peripla_BP_I"/>
</dbReference>
<evidence type="ECO:0000256" key="4">
    <source>
        <dbReference type="ARBA" id="ARBA00023040"/>
    </source>
</evidence>
<evidence type="ECO:0000256" key="7">
    <source>
        <dbReference type="ARBA" id="ARBA00023180"/>
    </source>
</evidence>
<sequence length="327" mass="37279">MSSLAFYIGIYGLTMAKDHRDDKRVFWNLTCQISVSTYNFTFALCGRLTFKRKMASARRHLALFICFVQFIVCLLASNLTATSQARKRPLYIGSMAPMTGKKAWWGAGIPLAIEMAFEDINARNDILKEYRLQLVARDTQGDTGLGNRVFNDFLTERQVRLILGPSRSNVAESAGATAMYYNIVQVSSAAASGKLSDKSLFPYFFRTVPTLSDSSRTFITIAKRFNWTRVAILYQSRELFISAATSLRRECNTNNVEVISYGSFLTDPKSQIKHLKDIDARIIFGFFSLSTRTMCEQKMHGRKYVWVIRQSKLNVKEQSKSMKERKE</sequence>
<evidence type="ECO:0000313" key="12">
    <source>
        <dbReference type="Proteomes" id="UP001159405"/>
    </source>
</evidence>
<dbReference type="Gene3D" id="3.40.50.2300">
    <property type="match status" value="2"/>
</dbReference>
<evidence type="ECO:0000313" key="11">
    <source>
        <dbReference type="EMBL" id="CAH3032789.1"/>
    </source>
</evidence>
<dbReference type="SUPFAM" id="SSF53822">
    <property type="entry name" value="Periplasmic binding protein-like I"/>
    <property type="match status" value="1"/>
</dbReference>
<feature type="transmembrane region" description="Helical" evidence="9">
    <location>
        <begin position="61"/>
        <end position="81"/>
    </location>
</feature>
<feature type="domain" description="Receptor ligand binding region" evidence="10">
    <location>
        <begin position="111"/>
        <end position="311"/>
    </location>
</feature>
<dbReference type="InterPro" id="IPR000337">
    <property type="entry name" value="GPCR_3"/>
</dbReference>
<evidence type="ECO:0000256" key="2">
    <source>
        <dbReference type="ARBA" id="ARBA00022692"/>
    </source>
</evidence>
<evidence type="ECO:0000256" key="9">
    <source>
        <dbReference type="SAM" id="Phobius"/>
    </source>
</evidence>
<accession>A0ABN8MPC3</accession>
<comment type="caution">
    <text evidence="11">The sequence shown here is derived from an EMBL/GenBank/DDBJ whole genome shotgun (WGS) entry which is preliminary data.</text>
</comment>
<keyword evidence="8" id="KW-0807">Transducer</keyword>
<evidence type="ECO:0000256" key="6">
    <source>
        <dbReference type="ARBA" id="ARBA00023170"/>
    </source>
</evidence>
<keyword evidence="5 9" id="KW-0472">Membrane</keyword>
<proteinExistence type="predicted"/>
<keyword evidence="2 9" id="KW-0812">Transmembrane</keyword>
<name>A0ABN8MPC3_9CNID</name>
<keyword evidence="12" id="KW-1185">Reference proteome</keyword>
<dbReference type="EMBL" id="CALNXK010000001">
    <property type="protein sequence ID" value="CAH3032789.1"/>
    <property type="molecule type" value="Genomic_DNA"/>
</dbReference>
<comment type="subcellular location">
    <subcellularLocation>
        <location evidence="1">Membrane</location>
        <topology evidence="1">Multi-pass membrane protein</topology>
    </subcellularLocation>
</comment>
<dbReference type="Pfam" id="PF01094">
    <property type="entry name" value="ANF_receptor"/>
    <property type="match status" value="1"/>
</dbReference>
<keyword evidence="6" id="KW-0675">Receptor</keyword>
<dbReference type="InterPro" id="IPR001828">
    <property type="entry name" value="ANF_lig-bd_rcpt"/>
</dbReference>
<dbReference type="PRINTS" id="PR01176">
    <property type="entry name" value="GABABRECEPTR"/>
</dbReference>
<dbReference type="PANTHER" id="PTHR10519">
    <property type="entry name" value="GABA-B RECEPTOR"/>
    <property type="match status" value="1"/>
</dbReference>
<evidence type="ECO:0000259" key="10">
    <source>
        <dbReference type="Pfam" id="PF01094"/>
    </source>
</evidence>
<dbReference type="Proteomes" id="UP001159405">
    <property type="component" value="Unassembled WGS sequence"/>
</dbReference>
<feature type="transmembrane region" description="Helical" evidence="9">
    <location>
        <begin position="26"/>
        <end position="49"/>
    </location>
</feature>
<dbReference type="PRINTS" id="PR00248">
    <property type="entry name" value="GPCRMGR"/>
</dbReference>
<evidence type="ECO:0000256" key="5">
    <source>
        <dbReference type="ARBA" id="ARBA00023136"/>
    </source>
</evidence>
<gene>
    <name evidence="11" type="ORF">PLOB_00000313</name>
</gene>
<evidence type="ECO:0000256" key="3">
    <source>
        <dbReference type="ARBA" id="ARBA00022989"/>
    </source>
</evidence>
<organism evidence="11 12">
    <name type="scientific">Porites lobata</name>
    <dbReference type="NCBI Taxonomy" id="104759"/>
    <lineage>
        <taxon>Eukaryota</taxon>
        <taxon>Metazoa</taxon>
        <taxon>Cnidaria</taxon>
        <taxon>Anthozoa</taxon>
        <taxon>Hexacorallia</taxon>
        <taxon>Scleractinia</taxon>
        <taxon>Fungiina</taxon>
        <taxon>Poritidae</taxon>
        <taxon>Porites</taxon>
    </lineage>
</organism>
<protein>
    <recommendedName>
        <fullName evidence="10">Receptor ligand binding region domain-containing protein</fullName>
    </recommendedName>
</protein>
<evidence type="ECO:0000256" key="1">
    <source>
        <dbReference type="ARBA" id="ARBA00004141"/>
    </source>
</evidence>